<organism evidence="5 7">
    <name type="scientific">Bacillus canaveralius</name>
    <dbReference type="NCBI Taxonomy" id="1403243"/>
    <lineage>
        <taxon>Bacteria</taxon>
        <taxon>Bacillati</taxon>
        <taxon>Bacillota</taxon>
        <taxon>Bacilli</taxon>
        <taxon>Bacillales</taxon>
        <taxon>Bacillaceae</taxon>
        <taxon>Bacillus</taxon>
    </lineage>
</organism>
<evidence type="ECO:0000259" key="4">
    <source>
        <dbReference type="PROSITE" id="PS51203"/>
    </source>
</evidence>
<dbReference type="InterPro" id="IPR002068">
    <property type="entry name" value="A-crystallin/Hsp20_dom"/>
</dbReference>
<feature type="domain" description="SHSP" evidence="3">
    <location>
        <begin position="46"/>
        <end position="158"/>
    </location>
</feature>
<accession>A0A2N5GHZ5</accession>
<dbReference type="InterPro" id="IPR008978">
    <property type="entry name" value="HSP20-like_chaperone"/>
</dbReference>
<reference evidence="5 7" key="1">
    <citation type="submission" date="2017-11" db="EMBL/GenBank/DDBJ databases">
        <title>Comparitive Functional Genomics of Dry Heat Resistant strains isolated from the Viking Spacecraft.</title>
        <authorList>
            <person name="Seuylemezian A."/>
            <person name="Cooper K."/>
            <person name="Vaishampayan P."/>
        </authorList>
    </citation>
    <scope>NUCLEOTIDE SEQUENCE [LARGE SCALE GENOMIC DNA]</scope>
    <source>
        <strain evidence="5 7">M4.6</strain>
    </source>
</reference>
<evidence type="ECO:0000256" key="1">
    <source>
        <dbReference type="PROSITE-ProRule" id="PRU00285"/>
    </source>
</evidence>
<dbReference type="InterPro" id="IPR031107">
    <property type="entry name" value="Small_HSP"/>
</dbReference>
<evidence type="ECO:0000313" key="6">
    <source>
        <dbReference type="EMBL" id="PLS00689.1"/>
    </source>
</evidence>
<dbReference type="EMBL" id="PGVA01000051">
    <property type="protein sequence ID" value="PLR80446.1"/>
    <property type="molecule type" value="Genomic_DNA"/>
</dbReference>
<dbReference type="PANTHER" id="PTHR11527">
    <property type="entry name" value="HEAT-SHOCK PROTEIN 20 FAMILY MEMBER"/>
    <property type="match status" value="1"/>
</dbReference>
<sequence length="158" mass="18287">MSSNPHRDSKNNKQEAFADIMKSMNDFFHEKPVRGFLQTVDQFFNNPFPHGSFPVEVYETDKEHVITAELPGVKKEEIHIDILGNQITIEVKNSEVMTEEDEKNHYYRKKQTFQRSSRTIILSHPINEKKVKASYENGLLEIRIPKLKGKSVQIGTKG</sequence>
<evidence type="ECO:0000259" key="3">
    <source>
        <dbReference type="PROSITE" id="PS01031"/>
    </source>
</evidence>
<feature type="domain" description="CS" evidence="4">
    <location>
        <begin position="50"/>
        <end position="158"/>
    </location>
</feature>
<dbReference type="CDD" id="cd06464">
    <property type="entry name" value="ACD_sHsps-like"/>
    <property type="match status" value="1"/>
</dbReference>
<evidence type="ECO:0000256" key="2">
    <source>
        <dbReference type="RuleBase" id="RU003616"/>
    </source>
</evidence>
<dbReference type="Proteomes" id="UP000234951">
    <property type="component" value="Unassembled WGS sequence"/>
</dbReference>
<evidence type="ECO:0000313" key="7">
    <source>
        <dbReference type="Proteomes" id="UP000234951"/>
    </source>
</evidence>
<dbReference type="Proteomes" id="UP000235114">
    <property type="component" value="Unassembled WGS sequence"/>
</dbReference>
<dbReference type="RefSeq" id="WP_101578775.1">
    <property type="nucleotide sequence ID" value="NZ_PGVA01000051.1"/>
</dbReference>
<reference evidence="6 8" key="2">
    <citation type="submission" date="2017-12" db="EMBL/GenBank/DDBJ databases">
        <title>Comparative Functional Genomics of Dry Heat Resistant strains isolated from the Viking Spacecraft.</title>
        <authorList>
            <person name="Seuylemezian A."/>
            <person name="Cooper K."/>
            <person name="Vaishampayan P."/>
        </authorList>
    </citation>
    <scope>NUCLEOTIDE SEQUENCE [LARGE SCALE GENOMIC DNA]</scope>
    <source>
        <strain evidence="6 8">ATCC 29669</strain>
    </source>
</reference>
<evidence type="ECO:0000313" key="8">
    <source>
        <dbReference type="Proteomes" id="UP000235114"/>
    </source>
</evidence>
<dbReference type="Gene3D" id="2.60.40.790">
    <property type="match status" value="1"/>
</dbReference>
<dbReference type="AlphaFoldDB" id="A0A2N5GHZ5"/>
<dbReference type="PROSITE" id="PS51203">
    <property type="entry name" value="CS"/>
    <property type="match status" value="1"/>
</dbReference>
<dbReference type="InterPro" id="IPR007052">
    <property type="entry name" value="CS_dom"/>
</dbReference>
<comment type="caution">
    <text evidence="5">The sequence shown here is derived from an EMBL/GenBank/DDBJ whole genome shotgun (WGS) entry which is preliminary data.</text>
</comment>
<proteinExistence type="inferred from homology"/>
<dbReference type="PROSITE" id="PS01031">
    <property type="entry name" value="SHSP"/>
    <property type="match status" value="1"/>
</dbReference>
<dbReference type="OrthoDB" id="1806521at2"/>
<keyword evidence="8" id="KW-1185">Reference proteome</keyword>
<evidence type="ECO:0000313" key="5">
    <source>
        <dbReference type="EMBL" id="PLR80446.1"/>
    </source>
</evidence>
<name>A0A2N5GHZ5_9BACI</name>
<gene>
    <name evidence="5" type="ORF">CU635_18075</name>
    <name evidence="6" type="ORF">CVD25_01625</name>
</gene>
<dbReference type="Pfam" id="PF00011">
    <property type="entry name" value="HSP20"/>
    <property type="match status" value="1"/>
</dbReference>
<protein>
    <submittedName>
        <fullName evidence="5">Heat-shock protein Hsp20</fullName>
    </submittedName>
</protein>
<dbReference type="SUPFAM" id="SSF49764">
    <property type="entry name" value="HSP20-like chaperones"/>
    <property type="match status" value="1"/>
</dbReference>
<dbReference type="EMBL" id="PGVD01000006">
    <property type="protein sequence ID" value="PLS00689.1"/>
    <property type="molecule type" value="Genomic_DNA"/>
</dbReference>
<comment type="similarity">
    <text evidence="1 2">Belongs to the small heat shock protein (HSP20) family.</text>
</comment>